<evidence type="ECO:0000313" key="1">
    <source>
        <dbReference type="EMBL" id="KKL77700.1"/>
    </source>
</evidence>
<protein>
    <submittedName>
        <fullName evidence="1">Uncharacterized protein</fullName>
    </submittedName>
</protein>
<name>A0A0F9H7S8_9ZZZZ</name>
<reference evidence="1" key="1">
    <citation type="journal article" date="2015" name="Nature">
        <title>Complex archaea that bridge the gap between prokaryotes and eukaryotes.</title>
        <authorList>
            <person name="Spang A."/>
            <person name="Saw J.H."/>
            <person name="Jorgensen S.L."/>
            <person name="Zaremba-Niedzwiedzka K."/>
            <person name="Martijn J."/>
            <person name="Lind A.E."/>
            <person name="van Eijk R."/>
            <person name="Schleper C."/>
            <person name="Guy L."/>
            <person name="Ettema T.J."/>
        </authorList>
    </citation>
    <scope>NUCLEOTIDE SEQUENCE</scope>
</reference>
<comment type="caution">
    <text evidence="1">The sequence shown here is derived from an EMBL/GenBank/DDBJ whole genome shotgun (WGS) entry which is preliminary data.</text>
</comment>
<proteinExistence type="predicted"/>
<accession>A0A0F9H7S8</accession>
<gene>
    <name evidence="1" type="ORF">LCGC14_2032270</name>
</gene>
<organism evidence="1">
    <name type="scientific">marine sediment metagenome</name>
    <dbReference type="NCBI Taxonomy" id="412755"/>
    <lineage>
        <taxon>unclassified sequences</taxon>
        <taxon>metagenomes</taxon>
        <taxon>ecological metagenomes</taxon>
    </lineage>
</organism>
<dbReference type="AlphaFoldDB" id="A0A0F9H7S8"/>
<dbReference type="EMBL" id="LAZR01023674">
    <property type="protein sequence ID" value="KKL77700.1"/>
    <property type="molecule type" value="Genomic_DNA"/>
</dbReference>
<sequence length="53" mass="6588">MRRLHYIYNYDGIPKEWEITVWDDYTVLKELDNDQTVFIPNKILKKIFKRAKK</sequence>